<dbReference type="AlphaFoldDB" id="A0A849I516"/>
<evidence type="ECO:0000256" key="1">
    <source>
        <dbReference type="SAM" id="Phobius"/>
    </source>
</evidence>
<keyword evidence="1" id="KW-1133">Transmembrane helix</keyword>
<name>A0A849I516_9HYPH</name>
<gene>
    <name evidence="2" type="ORF">HJG44_21475</name>
</gene>
<dbReference type="GO" id="GO:0010468">
    <property type="term" value="P:regulation of gene expression"/>
    <property type="evidence" value="ECO:0007669"/>
    <property type="project" value="InterPro"/>
</dbReference>
<feature type="transmembrane region" description="Helical" evidence="1">
    <location>
        <begin position="60"/>
        <end position="79"/>
    </location>
</feature>
<keyword evidence="3" id="KW-1185">Reference proteome</keyword>
<dbReference type="InterPro" id="IPR007820">
    <property type="entry name" value="AbrB_fam"/>
</dbReference>
<dbReference type="Proteomes" id="UP000564885">
    <property type="component" value="Unassembled WGS sequence"/>
</dbReference>
<accession>A0A849I516</accession>
<dbReference type="NCBIfam" id="TIGR03082">
    <property type="entry name" value="Gneg_AbrB_dup"/>
    <property type="match status" value="2"/>
</dbReference>
<protein>
    <submittedName>
        <fullName evidence="2">AbrB family transcriptional regulator</fullName>
    </submittedName>
</protein>
<feature type="transmembrane region" description="Helical" evidence="1">
    <location>
        <begin position="30"/>
        <end position="48"/>
    </location>
</feature>
<dbReference type="EMBL" id="JABEPP010000007">
    <property type="protein sequence ID" value="NNM74936.1"/>
    <property type="molecule type" value="Genomic_DNA"/>
</dbReference>
<feature type="transmembrane region" description="Helical" evidence="1">
    <location>
        <begin position="85"/>
        <end position="104"/>
    </location>
</feature>
<feature type="transmembrane region" description="Helical" evidence="1">
    <location>
        <begin position="142"/>
        <end position="163"/>
    </location>
</feature>
<sequence length="350" mass="35448">MRPGAEWAGLVAASFGLSWLFEAARLPAAMLLGPMVAGIAFGAAGARIRMPRPAFTAAQSIVGCLIAHSITGAIVASVVRDWPAMLLVVTTTIFFGGVVGWLLGRFGTLPGAVAAWGSSPGGASAMVAMADAAGADPRLVAIMQYVRVVCVVAVASVVARLMLPAAPASGMQAAAYPSGLLDDAGQVAATLAVAVAGAALGRWLRLPAGAILGPMMLGAVLHATGLVEMTIPAPLLTLAYAAIGWFVGLRFTKATLAVAWRALPEIIGGSLVLIALGAVSAWLLIQVRHTDPLTAFLATTPGGIDSVAIIAIGSDVDVGFVMALQAIRVLLVVLTGAPLARLIIRATGKR</sequence>
<feature type="transmembrane region" description="Helical" evidence="1">
    <location>
        <begin position="184"/>
        <end position="204"/>
    </location>
</feature>
<comment type="caution">
    <text evidence="2">The sequence shown here is derived from an EMBL/GenBank/DDBJ whole genome shotgun (WGS) entry which is preliminary data.</text>
</comment>
<dbReference type="GO" id="GO:0016020">
    <property type="term" value="C:membrane"/>
    <property type="evidence" value="ECO:0007669"/>
    <property type="project" value="InterPro"/>
</dbReference>
<dbReference type="PIRSF" id="PIRSF038991">
    <property type="entry name" value="Protein_AbrB"/>
    <property type="match status" value="1"/>
</dbReference>
<feature type="transmembrane region" description="Helical" evidence="1">
    <location>
        <begin position="318"/>
        <end position="344"/>
    </location>
</feature>
<keyword evidence="1" id="KW-0812">Transmembrane</keyword>
<dbReference type="InterPro" id="IPR017516">
    <property type="entry name" value="AbrB_dup"/>
</dbReference>
<dbReference type="RefSeq" id="WP_171220733.1">
    <property type="nucleotide sequence ID" value="NZ_JABEPP010000007.1"/>
</dbReference>
<dbReference type="PANTHER" id="PTHR38457:SF1">
    <property type="entry name" value="REGULATOR ABRB-RELATED"/>
    <property type="match status" value="1"/>
</dbReference>
<feature type="transmembrane region" description="Helical" evidence="1">
    <location>
        <begin position="292"/>
        <end position="312"/>
    </location>
</feature>
<dbReference type="Pfam" id="PF05145">
    <property type="entry name" value="AbrB"/>
    <property type="match status" value="1"/>
</dbReference>
<proteinExistence type="predicted"/>
<keyword evidence="1" id="KW-0472">Membrane</keyword>
<organism evidence="2 3">
    <name type="scientific">Enterovirga aerilata</name>
    <dbReference type="NCBI Taxonomy" id="2730920"/>
    <lineage>
        <taxon>Bacteria</taxon>
        <taxon>Pseudomonadati</taxon>
        <taxon>Pseudomonadota</taxon>
        <taxon>Alphaproteobacteria</taxon>
        <taxon>Hyphomicrobiales</taxon>
        <taxon>Methylobacteriaceae</taxon>
        <taxon>Enterovirga</taxon>
    </lineage>
</organism>
<evidence type="ECO:0000313" key="3">
    <source>
        <dbReference type="Proteomes" id="UP000564885"/>
    </source>
</evidence>
<dbReference type="PANTHER" id="PTHR38457">
    <property type="entry name" value="REGULATOR ABRB-RELATED"/>
    <property type="match status" value="1"/>
</dbReference>
<evidence type="ECO:0000313" key="2">
    <source>
        <dbReference type="EMBL" id="NNM74936.1"/>
    </source>
</evidence>
<feature type="transmembrane region" description="Helical" evidence="1">
    <location>
        <begin position="266"/>
        <end position="285"/>
    </location>
</feature>
<reference evidence="2 3" key="1">
    <citation type="submission" date="2020-04" db="EMBL/GenBank/DDBJ databases">
        <title>Enterovirga sp. isolate from soil.</title>
        <authorList>
            <person name="Chea S."/>
            <person name="Kim D.-U."/>
        </authorList>
    </citation>
    <scope>NUCLEOTIDE SEQUENCE [LARGE SCALE GENOMIC DNA]</scope>
    <source>
        <strain evidence="2 3">DB1703</strain>
    </source>
</reference>